<dbReference type="GO" id="GO:0044874">
    <property type="term" value="P:lipoprotein localization to outer membrane"/>
    <property type="evidence" value="ECO:0007669"/>
    <property type="project" value="TreeGrafter"/>
</dbReference>
<reference evidence="11" key="1">
    <citation type="journal article" date="2014" name="Int. J. Syst. Evol. Microbiol.">
        <title>Complete genome sequence of Corynebacterium casei LMG S-19264T (=DSM 44701T), isolated from a smear-ripened cheese.</title>
        <authorList>
            <consortium name="US DOE Joint Genome Institute (JGI-PGF)"/>
            <person name="Walter F."/>
            <person name="Albersmeier A."/>
            <person name="Kalinowski J."/>
            <person name="Ruckert C."/>
        </authorList>
    </citation>
    <scope>NUCLEOTIDE SEQUENCE</scope>
    <source>
        <strain evidence="11">KCTC 42590</strain>
    </source>
</reference>
<feature type="domain" description="ABC3 transporter permease C-terminal" evidence="9">
    <location>
        <begin position="273"/>
        <end position="406"/>
    </location>
</feature>
<name>A0A919AXR3_9PROT</name>
<dbReference type="PANTHER" id="PTHR30489:SF0">
    <property type="entry name" value="LIPOPROTEIN-RELEASING SYSTEM TRANSMEMBRANE PROTEIN LOLE"/>
    <property type="match status" value="1"/>
</dbReference>
<feature type="domain" description="MacB-like periplasmic core" evidence="10">
    <location>
        <begin position="27"/>
        <end position="242"/>
    </location>
</feature>
<sequence length="413" mass="45409">MGGFEWAVAKRYLSSRKRDGFISLTAILSIVAIALGVSALIIVMSVMNGFRAELMDKILGYHGHVLIQGYGGKISGYEEILKDIEDHPSIVRKMPFTESQVMVRSGDQAWGAIVRGMPQDVLTIDEMPVARIIDGDPADTSSYDSLILGVQLARRLGVGVGDDVTIISPKPIDTPFGSTLRYRAYPVAAIVEIGVFQFDESFIGMSLPLAQEFFRMPSQVSNIEVFLTDPELADSVVPQIQSKLGQRAYVRSWKSFNQALVGALQTERVAMFIVLTLIIVVAVFNIASSLFMLVKDKAADIAILRTMGARRKSIQKIFVIVGLSVGMMGIVGGCLLSWLVIANLEAIKNALEQMLNLNLWDPSIRYITSLQAIVVWKEVALTILIAVILSFIAAWVPARRAAKMDPVEVLRYE</sequence>
<keyword evidence="5 8" id="KW-0812">Transmembrane</keyword>
<dbReference type="PANTHER" id="PTHR30489">
    <property type="entry name" value="LIPOPROTEIN-RELEASING SYSTEM TRANSMEMBRANE PROTEIN LOLE"/>
    <property type="match status" value="1"/>
</dbReference>
<dbReference type="GO" id="GO:0042953">
    <property type="term" value="P:lipoprotein transport"/>
    <property type="evidence" value="ECO:0007669"/>
    <property type="project" value="InterPro"/>
</dbReference>
<dbReference type="InterPro" id="IPR003838">
    <property type="entry name" value="ABC3_permease_C"/>
</dbReference>
<protein>
    <submittedName>
        <fullName evidence="11">Multidrug ABC transporter substrate-binding protein</fullName>
    </submittedName>
</protein>
<keyword evidence="6 8" id="KW-1133">Transmembrane helix</keyword>
<evidence type="ECO:0000256" key="1">
    <source>
        <dbReference type="ARBA" id="ARBA00004651"/>
    </source>
</evidence>
<reference evidence="11" key="2">
    <citation type="submission" date="2020-09" db="EMBL/GenBank/DDBJ databases">
        <authorList>
            <person name="Sun Q."/>
            <person name="Kim S."/>
        </authorList>
    </citation>
    <scope>NUCLEOTIDE SEQUENCE</scope>
    <source>
        <strain evidence="11">KCTC 42590</strain>
    </source>
</reference>
<organism evidence="11 12">
    <name type="scientific">Kordiimonas sediminis</name>
    <dbReference type="NCBI Taxonomy" id="1735581"/>
    <lineage>
        <taxon>Bacteria</taxon>
        <taxon>Pseudomonadati</taxon>
        <taxon>Pseudomonadota</taxon>
        <taxon>Alphaproteobacteria</taxon>
        <taxon>Kordiimonadales</taxon>
        <taxon>Kordiimonadaceae</taxon>
        <taxon>Kordiimonas</taxon>
    </lineage>
</organism>
<dbReference type="Proteomes" id="UP000630923">
    <property type="component" value="Unassembled WGS sequence"/>
</dbReference>
<accession>A0A919AXR3</accession>
<evidence type="ECO:0000313" key="12">
    <source>
        <dbReference type="Proteomes" id="UP000630923"/>
    </source>
</evidence>
<dbReference type="InterPro" id="IPR025857">
    <property type="entry name" value="MacB_PCD"/>
</dbReference>
<comment type="subcellular location">
    <subcellularLocation>
        <location evidence="1">Cell membrane</location>
        <topology evidence="1">Multi-pass membrane protein</topology>
    </subcellularLocation>
</comment>
<evidence type="ECO:0000256" key="7">
    <source>
        <dbReference type="ARBA" id="ARBA00023136"/>
    </source>
</evidence>
<evidence type="ECO:0000256" key="3">
    <source>
        <dbReference type="ARBA" id="ARBA00022448"/>
    </source>
</evidence>
<evidence type="ECO:0000259" key="10">
    <source>
        <dbReference type="Pfam" id="PF12704"/>
    </source>
</evidence>
<dbReference type="AlphaFoldDB" id="A0A919AXR3"/>
<comment type="caution">
    <text evidence="11">The sequence shown here is derived from an EMBL/GenBank/DDBJ whole genome shotgun (WGS) entry which is preliminary data.</text>
</comment>
<dbReference type="EMBL" id="BNCI01000002">
    <property type="protein sequence ID" value="GHF28575.1"/>
    <property type="molecule type" value="Genomic_DNA"/>
</dbReference>
<dbReference type="GO" id="GO:0098797">
    <property type="term" value="C:plasma membrane protein complex"/>
    <property type="evidence" value="ECO:0007669"/>
    <property type="project" value="TreeGrafter"/>
</dbReference>
<comment type="similarity">
    <text evidence="2">Belongs to the ABC-4 integral membrane protein family. LolC/E subfamily.</text>
</comment>
<feature type="transmembrane region" description="Helical" evidence="8">
    <location>
        <begin position="269"/>
        <end position="294"/>
    </location>
</feature>
<keyword evidence="4" id="KW-1003">Cell membrane</keyword>
<dbReference type="Pfam" id="PF02687">
    <property type="entry name" value="FtsX"/>
    <property type="match status" value="1"/>
</dbReference>
<evidence type="ECO:0000313" key="11">
    <source>
        <dbReference type="EMBL" id="GHF28575.1"/>
    </source>
</evidence>
<dbReference type="Pfam" id="PF12704">
    <property type="entry name" value="MacB_PCD"/>
    <property type="match status" value="1"/>
</dbReference>
<keyword evidence="3" id="KW-0813">Transport</keyword>
<dbReference type="InterPro" id="IPR011925">
    <property type="entry name" value="LolCE_TM"/>
</dbReference>
<feature type="transmembrane region" description="Helical" evidence="8">
    <location>
        <begin position="315"/>
        <end position="341"/>
    </location>
</feature>
<keyword evidence="12" id="KW-1185">Reference proteome</keyword>
<gene>
    <name evidence="11" type="ORF">GCM10017044_24750</name>
</gene>
<feature type="transmembrane region" description="Helical" evidence="8">
    <location>
        <begin position="379"/>
        <end position="398"/>
    </location>
</feature>
<dbReference type="InterPro" id="IPR051447">
    <property type="entry name" value="Lipoprotein-release_system"/>
</dbReference>
<dbReference type="RefSeq" id="WP_191253412.1">
    <property type="nucleotide sequence ID" value="NZ_BNCI01000002.1"/>
</dbReference>
<evidence type="ECO:0000256" key="2">
    <source>
        <dbReference type="ARBA" id="ARBA00005236"/>
    </source>
</evidence>
<evidence type="ECO:0000256" key="8">
    <source>
        <dbReference type="SAM" id="Phobius"/>
    </source>
</evidence>
<feature type="transmembrane region" description="Helical" evidence="8">
    <location>
        <begin position="21"/>
        <end position="47"/>
    </location>
</feature>
<evidence type="ECO:0000256" key="4">
    <source>
        <dbReference type="ARBA" id="ARBA00022475"/>
    </source>
</evidence>
<keyword evidence="7 8" id="KW-0472">Membrane</keyword>
<dbReference type="NCBIfam" id="TIGR02212">
    <property type="entry name" value="lolCE"/>
    <property type="match status" value="1"/>
</dbReference>
<evidence type="ECO:0000256" key="6">
    <source>
        <dbReference type="ARBA" id="ARBA00022989"/>
    </source>
</evidence>
<proteinExistence type="inferred from homology"/>
<evidence type="ECO:0000256" key="5">
    <source>
        <dbReference type="ARBA" id="ARBA00022692"/>
    </source>
</evidence>
<evidence type="ECO:0000259" key="9">
    <source>
        <dbReference type="Pfam" id="PF02687"/>
    </source>
</evidence>